<organism evidence="1 2">
    <name type="scientific">Shouchella clausii</name>
    <name type="common">Alkalihalobacillus clausii</name>
    <dbReference type="NCBI Taxonomy" id="79880"/>
    <lineage>
        <taxon>Bacteria</taxon>
        <taxon>Bacillati</taxon>
        <taxon>Bacillota</taxon>
        <taxon>Bacilli</taxon>
        <taxon>Bacillales</taxon>
        <taxon>Bacillaceae</taxon>
        <taxon>Shouchella</taxon>
    </lineage>
</organism>
<proteinExistence type="predicted"/>
<evidence type="ECO:0000313" key="1">
    <source>
        <dbReference type="EMBL" id="PAE89463.1"/>
    </source>
</evidence>
<dbReference type="NCBIfam" id="TIGR02904">
    <property type="entry name" value="spore_ysxE"/>
    <property type="match status" value="1"/>
</dbReference>
<accession>A0A268P142</accession>
<dbReference type="GO" id="GO:0042601">
    <property type="term" value="C:endospore-forming forespore"/>
    <property type="evidence" value="ECO:0007669"/>
    <property type="project" value="TreeGrafter"/>
</dbReference>
<evidence type="ECO:0000313" key="2">
    <source>
        <dbReference type="Proteomes" id="UP000216207"/>
    </source>
</evidence>
<keyword evidence="1" id="KW-0946">Virion</keyword>
<name>A0A268P142_SHOCL</name>
<keyword evidence="1" id="KW-0167">Capsid protein</keyword>
<dbReference type="OMA" id="AYWQMKN"/>
<dbReference type="Gene3D" id="3.90.1200.10">
    <property type="match status" value="1"/>
</dbReference>
<dbReference type="RefSeq" id="WP_011247467.1">
    <property type="nucleotide sequence ID" value="NZ_BOQQ01000002.1"/>
</dbReference>
<dbReference type="InterPro" id="IPR014253">
    <property type="entry name" value="Spore_coat_YsxE"/>
</dbReference>
<dbReference type="Gene3D" id="3.30.200.20">
    <property type="entry name" value="Phosphorylase Kinase, domain 1"/>
    <property type="match status" value="1"/>
</dbReference>
<dbReference type="InterPro" id="IPR011009">
    <property type="entry name" value="Kinase-like_dom_sf"/>
</dbReference>
<dbReference type="Proteomes" id="UP000216207">
    <property type="component" value="Unassembled WGS sequence"/>
</dbReference>
<dbReference type="PANTHER" id="PTHR39179">
    <property type="entry name" value="SPORE COAT PROTEIN I"/>
    <property type="match status" value="1"/>
</dbReference>
<reference evidence="1 2" key="1">
    <citation type="submission" date="2017-07" db="EMBL/GenBank/DDBJ databases">
        <title>Isolation and whole genome analysis of endospore-forming bacteria from heroin.</title>
        <authorList>
            <person name="Kalinowski J."/>
            <person name="Ahrens B."/>
            <person name="Al-Dilaimi A."/>
            <person name="Winkler A."/>
            <person name="Wibberg D."/>
            <person name="Schleenbecker U."/>
            <person name="Ruckert C."/>
            <person name="Wolfel R."/>
            <person name="Grass G."/>
        </authorList>
    </citation>
    <scope>NUCLEOTIDE SEQUENCE [LARGE SCALE GENOMIC DNA]</scope>
    <source>
        <strain evidence="1 2">7539</strain>
    </source>
</reference>
<protein>
    <submittedName>
        <fullName evidence="1">Spore coat protein YsxE</fullName>
    </submittedName>
</protein>
<gene>
    <name evidence="1" type="primary">ysxE</name>
    <name evidence="1" type="ORF">CHH72_07445</name>
</gene>
<dbReference type="PANTHER" id="PTHR39179:SF3">
    <property type="entry name" value="COTS-RELATED PROTEIN"/>
    <property type="match status" value="1"/>
</dbReference>
<dbReference type="InterPro" id="IPR047175">
    <property type="entry name" value="CotS-like"/>
</dbReference>
<comment type="caution">
    <text evidence="1">The sequence shown here is derived from an EMBL/GenBank/DDBJ whole genome shotgun (WGS) entry which is preliminary data.</text>
</comment>
<sequence>MNPLYEAILFYYDLQPRAIEQVGQKLIRVETDQGIFALKETDIDRIRADEFVHAIRKLTKLRFRQFIPVLPTKFGEYTLFAGDKSYYLMPWVNEVDYQSRVSIEETIADHLGVIHRITVKTQPAVKESLDGSCERLLARWDRHFLEMSRFADQAEQNRYISPFELTFLTHYGLLEQLAEGARNQLEKWYEATLEKRSYRSVLTHGRLSRHHAMATETNELLLFNFEQASLDTPARDLAAFCRRSFPYALWEEDEVFRWLHRYEQHLPLLDSEKHLLCAYLLYPDPIYYAIGDYRHGGNELEHVRRLEKRIMAMRKVQRFVSKLAPAEEKKEA</sequence>
<dbReference type="AlphaFoldDB" id="A0A268P142"/>
<dbReference type="SUPFAM" id="SSF56112">
    <property type="entry name" value="Protein kinase-like (PK-like)"/>
    <property type="match status" value="1"/>
</dbReference>
<dbReference type="EMBL" id="NPCC01000008">
    <property type="protein sequence ID" value="PAE89463.1"/>
    <property type="molecule type" value="Genomic_DNA"/>
</dbReference>